<comment type="caution">
    <text evidence="15">The sequence shown here is derived from an EMBL/GenBank/DDBJ whole genome shotgun (WGS) entry which is preliminary data.</text>
</comment>
<evidence type="ECO:0000256" key="4">
    <source>
        <dbReference type="ARBA" id="ARBA00022475"/>
    </source>
</evidence>
<evidence type="ECO:0000256" key="11">
    <source>
        <dbReference type="ARBA" id="ARBA00039445"/>
    </source>
</evidence>
<dbReference type="InterPro" id="IPR014031">
    <property type="entry name" value="Ketoacyl_synth_C"/>
</dbReference>
<evidence type="ECO:0000313" key="16">
    <source>
        <dbReference type="Proteomes" id="UP000672097"/>
    </source>
</evidence>
<dbReference type="PROSITE" id="PS52004">
    <property type="entry name" value="KS3_2"/>
    <property type="match status" value="1"/>
</dbReference>
<keyword evidence="8" id="KW-1133">Transmembrane helix</keyword>
<dbReference type="SMART" id="SM00825">
    <property type="entry name" value="PKS_KS"/>
    <property type="match status" value="1"/>
</dbReference>
<dbReference type="Pfam" id="PF02801">
    <property type="entry name" value="Ketoacyl-synt_C"/>
    <property type="match status" value="1"/>
</dbReference>
<gene>
    <name evidence="15" type="ORF">KAK11_00470</name>
</gene>
<keyword evidence="6 13" id="KW-0808">Transferase</keyword>
<dbReference type="Gene3D" id="3.40.47.10">
    <property type="match status" value="1"/>
</dbReference>
<evidence type="ECO:0000313" key="15">
    <source>
        <dbReference type="EMBL" id="MBQ0933782.1"/>
    </source>
</evidence>
<feature type="domain" description="Ketosynthase family 3 (KS3)" evidence="14">
    <location>
        <begin position="2"/>
        <end position="404"/>
    </location>
</feature>
<dbReference type="SUPFAM" id="SSF53901">
    <property type="entry name" value="Thiolase-like"/>
    <property type="match status" value="2"/>
</dbReference>
<dbReference type="InterPro" id="IPR014030">
    <property type="entry name" value="Ketoacyl_synth_N"/>
</dbReference>
<accession>A0ABS5DRQ0</accession>
<sequence>MRNEVVITGVGLRTPMGNTLQDVRAVFASGTPVVASHAAPDGHLRAVARLTEDYASAFSRLDRSLIDPVAQLSILAAEAAVADAGLDLSTADRERIGVFVGTGQNTAHTFMEGSISLQEKNTLKTFTIARGLANGVANHVSIRLGLQGEAQAIALACASSNTAIGNAVRLIRSGELDGALAGGSDATYSEFIYRGWEAMRMLAPVHPDGAERSCRPFAKDRNGIVLGEGAVIFMLESERQAKARGARILARIAGYGATSDGTHLLQPDAQGQARAMTNGLRDAGLQAQDIQYLNAHGAASTLGDATEVQAIRLAFGSHAHGLPISSTKALHGHMLGATGAAELLALIVALNDGLIAPTANLYEPDPALDLDFVPLHARHGPPLQAAMSSNFAFGGSNACLVLTR</sequence>
<keyword evidence="9" id="KW-0472">Membrane</keyword>
<evidence type="ECO:0000256" key="5">
    <source>
        <dbReference type="ARBA" id="ARBA00022519"/>
    </source>
</evidence>
<evidence type="ECO:0000256" key="3">
    <source>
        <dbReference type="ARBA" id="ARBA00022458"/>
    </source>
</evidence>
<dbReference type="InterPro" id="IPR016039">
    <property type="entry name" value="Thiolase-like"/>
</dbReference>
<name>A0ABS5DRQ0_9BURK</name>
<evidence type="ECO:0000256" key="8">
    <source>
        <dbReference type="ARBA" id="ARBA00022989"/>
    </source>
</evidence>
<keyword evidence="7" id="KW-0812">Transmembrane</keyword>
<keyword evidence="3" id="KW-0536">Nodulation</keyword>
<dbReference type="PANTHER" id="PTHR11712">
    <property type="entry name" value="POLYKETIDE SYNTHASE-RELATED"/>
    <property type="match status" value="1"/>
</dbReference>
<evidence type="ECO:0000256" key="1">
    <source>
        <dbReference type="ARBA" id="ARBA00004533"/>
    </source>
</evidence>
<dbReference type="RefSeq" id="WP_210805075.1">
    <property type="nucleotide sequence ID" value="NZ_JAGQDG010000001.1"/>
</dbReference>
<dbReference type="PROSITE" id="PS00606">
    <property type="entry name" value="KS3_1"/>
    <property type="match status" value="1"/>
</dbReference>
<reference evidence="15 16" key="1">
    <citation type="submission" date="2021-04" db="EMBL/GenBank/DDBJ databases">
        <title>The genome sequence of type strain Ideonella paludis KCTC 32238.</title>
        <authorList>
            <person name="Liu Y."/>
        </authorList>
    </citation>
    <scope>NUCLEOTIDE SEQUENCE [LARGE SCALE GENOMIC DNA]</scope>
    <source>
        <strain evidence="15 16">KCTC 32238</strain>
    </source>
</reference>
<organism evidence="15 16">
    <name type="scientific">Ideonella paludis</name>
    <dbReference type="NCBI Taxonomy" id="1233411"/>
    <lineage>
        <taxon>Bacteria</taxon>
        <taxon>Pseudomonadati</taxon>
        <taxon>Pseudomonadota</taxon>
        <taxon>Betaproteobacteria</taxon>
        <taxon>Burkholderiales</taxon>
        <taxon>Sphaerotilaceae</taxon>
        <taxon>Ideonella</taxon>
    </lineage>
</organism>
<evidence type="ECO:0000256" key="2">
    <source>
        <dbReference type="ARBA" id="ARBA00008467"/>
    </source>
</evidence>
<comment type="subcellular location">
    <subcellularLocation>
        <location evidence="1">Cell inner membrane</location>
    </subcellularLocation>
</comment>
<evidence type="ECO:0000256" key="6">
    <source>
        <dbReference type="ARBA" id="ARBA00022679"/>
    </source>
</evidence>
<dbReference type="InterPro" id="IPR000794">
    <property type="entry name" value="Beta-ketoacyl_synthase"/>
</dbReference>
<keyword evidence="5" id="KW-0997">Cell inner membrane</keyword>
<keyword evidence="4" id="KW-1003">Cell membrane</keyword>
<evidence type="ECO:0000256" key="13">
    <source>
        <dbReference type="RuleBase" id="RU003694"/>
    </source>
</evidence>
<dbReference type="Pfam" id="PF00109">
    <property type="entry name" value="ketoacyl-synt"/>
    <property type="match status" value="1"/>
</dbReference>
<dbReference type="EMBL" id="JAGQDG010000001">
    <property type="protein sequence ID" value="MBQ0933782.1"/>
    <property type="molecule type" value="Genomic_DNA"/>
</dbReference>
<comment type="similarity">
    <text evidence="2 13">Belongs to the thiolase-like superfamily. Beta-ketoacyl-ACP synthases family.</text>
</comment>
<dbReference type="CDD" id="cd00834">
    <property type="entry name" value="KAS_I_II"/>
    <property type="match status" value="1"/>
</dbReference>
<dbReference type="PANTHER" id="PTHR11712:SF352">
    <property type="entry name" value="3-OXOACYL-[ACYL-CARRIER-PROTEIN] SYNTHASE"/>
    <property type="match status" value="1"/>
</dbReference>
<keyword evidence="16" id="KW-1185">Reference proteome</keyword>
<dbReference type="InterPro" id="IPR018201">
    <property type="entry name" value="Ketoacyl_synth_AS"/>
</dbReference>
<evidence type="ECO:0000259" key="14">
    <source>
        <dbReference type="PROSITE" id="PS52004"/>
    </source>
</evidence>
<comment type="function">
    <text evidence="10">Proposed to synthesize NOD factor fatty acyl chain. Involved in the synthesis of a highly unsaturated fatty acid moiety, which forms part of a lipo-oligosaccharide that is responsible for host specificity.</text>
</comment>
<evidence type="ECO:0000256" key="7">
    <source>
        <dbReference type="ARBA" id="ARBA00022692"/>
    </source>
</evidence>
<dbReference type="Proteomes" id="UP000672097">
    <property type="component" value="Unassembled WGS sequence"/>
</dbReference>
<protein>
    <recommendedName>
        <fullName evidence="11">Nodulation protein E</fullName>
    </recommendedName>
    <alternativeName>
        <fullName evidence="12">Host-specificity of nodulation protein B</fullName>
    </alternativeName>
</protein>
<evidence type="ECO:0000256" key="10">
    <source>
        <dbReference type="ARBA" id="ARBA00037576"/>
    </source>
</evidence>
<dbReference type="InterPro" id="IPR020841">
    <property type="entry name" value="PKS_Beta-ketoAc_synthase_dom"/>
</dbReference>
<proteinExistence type="inferred from homology"/>
<evidence type="ECO:0000256" key="9">
    <source>
        <dbReference type="ARBA" id="ARBA00023136"/>
    </source>
</evidence>
<evidence type="ECO:0000256" key="12">
    <source>
        <dbReference type="ARBA" id="ARBA00041756"/>
    </source>
</evidence>